<evidence type="ECO:0000256" key="2">
    <source>
        <dbReference type="SAM" id="MobiDB-lite"/>
    </source>
</evidence>
<evidence type="ECO:0000313" key="6">
    <source>
        <dbReference type="EMBL" id="RAJ25155.1"/>
    </source>
</evidence>
<dbReference type="InterPro" id="IPR005135">
    <property type="entry name" value="Endo/exonuclease/phosphatase"/>
</dbReference>
<evidence type="ECO:0000256" key="1">
    <source>
        <dbReference type="ARBA" id="ARBA00022729"/>
    </source>
</evidence>
<dbReference type="STRING" id="49280.A9996_10530"/>
<dbReference type="NCBIfam" id="TIGR04183">
    <property type="entry name" value="Por_Secre_tail"/>
    <property type="match status" value="1"/>
</dbReference>
<dbReference type="Pfam" id="PF18962">
    <property type="entry name" value="Por_Secre_tail"/>
    <property type="match status" value="1"/>
</dbReference>
<evidence type="ECO:0000313" key="7">
    <source>
        <dbReference type="Proteomes" id="UP000248987"/>
    </source>
</evidence>
<organism evidence="6 7">
    <name type="scientific">Gelidibacter algens</name>
    <dbReference type="NCBI Taxonomy" id="49280"/>
    <lineage>
        <taxon>Bacteria</taxon>
        <taxon>Pseudomonadati</taxon>
        <taxon>Bacteroidota</taxon>
        <taxon>Flavobacteriia</taxon>
        <taxon>Flavobacteriales</taxon>
        <taxon>Flavobacteriaceae</taxon>
        <taxon>Gelidibacter</taxon>
    </lineage>
</organism>
<dbReference type="EMBL" id="QLLQ01000004">
    <property type="protein sequence ID" value="RAJ25155.1"/>
    <property type="molecule type" value="Genomic_DNA"/>
</dbReference>
<keyword evidence="1 3" id="KW-0732">Signal</keyword>
<evidence type="ECO:0000256" key="3">
    <source>
        <dbReference type="SAM" id="SignalP"/>
    </source>
</evidence>
<sequence>MKKKLPLYYLIALFLCVTSNYAQTTLGFEDFDGNALNLNSTTNVAEYGMAGGIGGDVFGRVDGQSGGIGMPFDVADDTAVDVSGARMGGNFSGDTSGLAGQNSTAFFALNDADGVPGAPNNATWTFSGWGAATLSSIEVNLAAIGDFEASSKDGFLIEASVDGGAFQELFRAATNESASKTYRALDGGFVPDLNDPLELFIDGNPTSAGFLDKCDPVTGAFDIYSSNLLNGITAASVTIRLSWSGSPSGSEPMGVDDITIKGEVSDVLPLLLSEVTVTPTAGEFIEIYNPNGTTVKLTDVYITDATFAGSSTYYYNIVTGANAGGGGFGDFLARFPNGATIAAGEYQTLAINGSEDYRTTYGTDPTYELYEDGSVSDGIPDMLEGLPGSINDQGGLTNSGEVAILFYWDGKSDLVTDLDYVIWGDTAEAVDKTGVRIDGPDADALSSTYANDTPIANQVVVSTSAHGTGDSYQRQDSTEGSEVSGSGNGINGDDESSEDLSSTWCTSPSTAGVVNDCGVVIPVTVLISEVQGSTGKSPLENTTVFVDAIVTGDFQADNQLRGFFIQEEDADVDSDMMTSEGIFVFCQSCTVNVAVGDRVEVSGKVVEFSGTTQIDVTGSGSVNIMSNANTLPSPTLLTLPAPAGTDMEATYESVENMLITYATDLVVSEYFNLARYGELVLNANSRARQFTDANEPDVDGYAAYVLQLESSRIILDDDNNIQNSNINGPTDEPYFWPRPGLSNTNFIRGGDKISNLTGIMHWSFAGQNGTDAWRIRPVIDEFSYDFTSINPRTAAPEEVGGSLKVASFNVLNYFTTLNERGANSTAELNRQREKIAAAICGLNADIVGLIEIENNGTEAINDLLNGTNGINAVCGTTYAALDTGVIGTDQIAVAFIYNTATVSLEGTFAILDASVDPRFNDNRNRPALAQTFRQISTDGVLTVAVNHLKSKGSSCAGAGDPDLNDGAANCNITRAEAAAALVDWLATDPTSSNDPDYLIIGDLNSYKNEDPIDNILLGSDDTDGSADDYTNLIEDYQGVDGYSYVFDGQLGYLDYALATSSLTDQITGTTVWHVNADEISLFDYNGDIQDPGEAAFQRESSALPIYEANAFRASDHDPVLVGIELVGSTLAIEDVSFGNSVMLFPNPADGSVTLSIRNNTGLQRATITDLSGKTIQVINLSDMRTEKQFDISRLAPGLYFITIEGEQQAVTKRFIKQ</sequence>
<feature type="domain" description="Endonuclease/exonuclease/phosphatase" evidence="4">
    <location>
        <begin position="806"/>
        <end position="1116"/>
    </location>
</feature>
<name>A0A1A7QZC9_9FLAO</name>
<dbReference type="InterPro" id="IPR026444">
    <property type="entry name" value="Secre_tail"/>
</dbReference>
<dbReference type="RefSeq" id="WP_066434368.1">
    <property type="nucleotide sequence ID" value="NZ_LZRN01000019.1"/>
</dbReference>
<evidence type="ECO:0000259" key="4">
    <source>
        <dbReference type="Pfam" id="PF03372"/>
    </source>
</evidence>
<dbReference type="Gene3D" id="3.60.10.10">
    <property type="entry name" value="Endonuclease/exonuclease/phosphatase"/>
    <property type="match status" value="1"/>
</dbReference>
<dbReference type="SUPFAM" id="SSF56219">
    <property type="entry name" value="DNase I-like"/>
    <property type="match status" value="1"/>
</dbReference>
<feature type="chain" id="PRO_5030025436" evidence="3">
    <location>
        <begin position="23"/>
        <end position="1217"/>
    </location>
</feature>
<feature type="compositionally biased region" description="Polar residues" evidence="2">
    <location>
        <begin position="465"/>
        <end position="485"/>
    </location>
</feature>
<dbReference type="InterPro" id="IPR036691">
    <property type="entry name" value="Endo/exonu/phosph_ase_sf"/>
</dbReference>
<feature type="region of interest" description="Disordered" evidence="2">
    <location>
        <begin position="465"/>
        <end position="504"/>
    </location>
</feature>
<proteinExistence type="predicted"/>
<dbReference type="Pfam" id="PF03372">
    <property type="entry name" value="Exo_endo_phos"/>
    <property type="match status" value="1"/>
</dbReference>
<dbReference type="CDD" id="cd04486">
    <property type="entry name" value="YhcR_OBF_like"/>
    <property type="match status" value="1"/>
</dbReference>
<keyword evidence="7" id="KW-1185">Reference proteome</keyword>
<dbReference type="CDD" id="cd10283">
    <property type="entry name" value="MnuA_DNase1-like"/>
    <property type="match status" value="1"/>
</dbReference>
<dbReference type="OrthoDB" id="9800417at2"/>
<reference evidence="6 7" key="1">
    <citation type="submission" date="2018-06" db="EMBL/GenBank/DDBJ databases">
        <title>Genomic Encyclopedia of Archaeal and Bacterial Type Strains, Phase II (KMG-II): from individual species to whole genera.</title>
        <authorList>
            <person name="Goeker M."/>
        </authorList>
    </citation>
    <scope>NUCLEOTIDE SEQUENCE [LARGE SCALE GENOMIC DNA]</scope>
    <source>
        <strain evidence="6 7">DSM 12408</strain>
    </source>
</reference>
<accession>A0A1A7QZC9</accession>
<dbReference type="PANTHER" id="PTHR42834:SF1">
    <property type="entry name" value="ENDONUCLEASE_EXONUCLEASE_PHOSPHATASE FAMILY PROTEIN (AFU_ORTHOLOGUE AFUA_3G09210)"/>
    <property type="match status" value="1"/>
</dbReference>
<dbReference type="InterPro" id="IPR047971">
    <property type="entry name" value="ExeM-like"/>
</dbReference>
<dbReference type="NCBIfam" id="NF033681">
    <property type="entry name" value="ExeM_NucH_DNase"/>
    <property type="match status" value="1"/>
</dbReference>
<dbReference type="Proteomes" id="UP000248987">
    <property type="component" value="Unassembled WGS sequence"/>
</dbReference>
<gene>
    <name evidence="6" type="ORF">LX77_01456</name>
</gene>
<protein>
    <submittedName>
        <fullName evidence="6">Uncharacterized protein</fullName>
    </submittedName>
</protein>
<comment type="caution">
    <text evidence="6">The sequence shown here is derived from an EMBL/GenBank/DDBJ whole genome shotgun (WGS) entry which is preliminary data.</text>
</comment>
<feature type="domain" description="Secretion system C-terminal sorting" evidence="5">
    <location>
        <begin position="1143"/>
        <end position="1215"/>
    </location>
</feature>
<evidence type="ECO:0000259" key="5">
    <source>
        <dbReference type="Pfam" id="PF18962"/>
    </source>
</evidence>
<dbReference type="PANTHER" id="PTHR42834">
    <property type="entry name" value="ENDONUCLEASE/EXONUCLEASE/PHOSPHATASE FAMILY PROTEIN (AFU_ORTHOLOGUE AFUA_3G09210)"/>
    <property type="match status" value="1"/>
</dbReference>
<dbReference type="AlphaFoldDB" id="A0A1A7QZC9"/>
<feature type="signal peptide" evidence="3">
    <location>
        <begin position="1"/>
        <end position="22"/>
    </location>
</feature>